<accession>A0AAN8PJ93</accession>
<evidence type="ECO:0000313" key="2">
    <source>
        <dbReference type="Proteomes" id="UP001372834"/>
    </source>
</evidence>
<reference evidence="1 2" key="1">
    <citation type="submission" date="2023-10" db="EMBL/GenBank/DDBJ databases">
        <title>Genomes of two closely related lineages of the louse Polyplax serrata with different host specificities.</title>
        <authorList>
            <person name="Martinu J."/>
            <person name="Tarabai H."/>
            <person name="Stefka J."/>
            <person name="Hypsa V."/>
        </authorList>
    </citation>
    <scope>NUCLEOTIDE SEQUENCE [LARGE SCALE GENOMIC DNA]</scope>
    <source>
        <strain evidence="1">HR10_N</strain>
    </source>
</reference>
<gene>
    <name evidence="1" type="ORF">RUM43_012015</name>
</gene>
<evidence type="ECO:0000313" key="1">
    <source>
        <dbReference type="EMBL" id="KAK6634614.1"/>
    </source>
</evidence>
<dbReference type="Proteomes" id="UP001372834">
    <property type="component" value="Unassembled WGS sequence"/>
</dbReference>
<proteinExistence type="predicted"/>
<dbReference type="AlphaFoldDB" id="A0AAN8PJ93"/>
<dbReference type="EMBL" id="JAWJWE010000005">
    <property type="protein sequence ID" value="KAK6634614.1"/>
    <property type="molecule type" value="Genomic_DNA"/>
</dbReference>
<organism evidence="1 2">
    <name type="scientific">Polyplax serrata</name>
    <name type="common">Common mouse louse</name>
    <dbReference type="NCBI Taxonomy" id="468196"/>
    <lineage>
        <taxon>Eukaryota</taxon>
        <taxon>Metazoa</taxon>
        <taxon>Ecdysozoa</taxon>
        <taxon>Arthropoda</taxon>
        <taxon>Hexapoda</taxon>
        <taxon>Insecta</taxon>
        <taxon>Pterygota</taxon>
        <taxon>Neoptera</taxon>
        <taxon>Paraneoptera</taxon>
        <taxon>Psocodea</taxon>
        <taxon>Troctomorpha</taxon>
        <taxon>Phthiraptera</taxon>
        <taxon>Anoplura</taxon>
        <taxon>Polyplacidae</taxon>
        <taxon>Polyplax</taxon>
    </lineage>
</organism>
<comment type="caution">
    <text evidence="1">The sequence shown here is derived from an EMBL/GenBank/DDBJ whole genome shotgun (WGS) entry which is preliminary data.</text>
</comment>
<sequence length="106" mass="11426">MVYQKFLVAPILIWSTISNNQKLERPPCGSTAHAVVHNAHSAHAALPGHVMCGPMQRPGCHLKKGTVRGNGDVLKRSRIQTALVEIDEEEKGGGHVIKSQDKLATG</sequence>
<protein>
    <submittedName>
        <fullName evidence="1">Uncharacterized protein</fullName>
    </submittedName>
</protein>
<name>A0AAN8PJ93_POLSC</name>